<evidence type="ECO:0000256" key="3">
    <source>
        <dbReference type="ARBA" id="ARBA00040793"/>
    </source>
</evidence>
<dbReference type="Pfam" id="PF13328">
    <property type="entry name" value="HD_4"/>
    <property type="match status" value="1"/>
</dbReference>
<dbReference type="CDD" id="cd00077">
    <property type="entry name" value="HDc"/>
    <property type="match status" value="1"/>
</dbReference>
<dbReference type="Gene3D" id="1.10.3210.10">
    <property type="entry name" value="Hypothetical protein af1432"/>
    <property type="match status" value="1"/>
</dbReference>
<evidence type="ECO:0000313" key="8">
    <source>
        <dbReference type="Proteomes" id="UP001648503"/>
    </source>
</evidence>
<name>A0ABQ8F1N1_9FUNG</name>
<proteinExistence type="inferred from homology"/>
<dbReference type="EMBL" id="JAFCIX010000435">
    <property type="protein sequence ID" value="KAH6590238.1"/>
    <property type="molecule type" value="Genomic_DNA"/>
</dbReference>
<dbReference type="SUPFAM" id="SSF109604">
    <property type="entry name" value="HD-domain/PDEase-like"/>
    <property type="match status" value="1"/>
</dbReference>
<evidence type="ECO:0000256" key="4">
    <source>
        <dbReference type="ARBA" id="ARBA00041464"/>
    </source>
</evidence>
<sequence>MASNTSNPTPHQLGQLLDCIHFAAIKHTTQRRKDPAKTPYINHPIGVARILSEEGQVDDLATLMAAVLHDTVEDTETTFEEISARFGDEVSLIVKECTDDKTLPSSERKRKQVETAPNKSDKAKLVKMADKIYNLRDLMRVLPTGWTTQRRDEYFVWGKQVTDGCRGVNSHLESILDEIYEKASSAVC</sequence>
<comment type="similarity">
    <text evidence="2">Belongs to the MESH1 family.</text>
</comment>
<feature type="domain" description="HD/PDEase" evidence="6">
    <location>
        <begin position="36"/>
        <end position="144"/>
    </location>
</feature>
<dbReference type="PANTHER" id="PTHR46246:SF1">
    <property type="entry name" value="GUANOSINE-3',5'-BIS(DIPHOSPHATE) 3'-PYROPHOSPHOHYDROLASE MESH1"/>
    <property type="match status" value="1"/>
</dbReference>
<protein>
    <recommendedName>
        <fullName evidence="3">Guanosine-3',5'-bis(diphosphate) 3'-pyrophosphohydrolase MESH1</fullName>
    </recommendedName>
    <alternativeName>
        <fullName evidence="4">Metazoan SpoT homolog 1</fullName>
    </alternativeName>
    <alternativeName>
        <fullName evidence="5">Penta-phosphate guanosine-3'-pyrophosphohydrolase</fullName>
    </alternativeName>
</protein>
<evidence type="ECO:0000313" key="7">
    <source>
        <dbReference type="EMBL" id="KAH6590238.1"/>
    </source>
</evidence>
<evidence type="ECO:0000259" key="6">
    <source>
        <dbReference type="SMART" id="SM00471"/>
    </source>
</evidence>
<comment type="function">
    <text evidence="1">ppGpp hydrolyzing enzyme involved in starvation response.</text>
</comment>
<reference evidence="7 8" key="1">
    <citation type="submission" date="2021-02" db="EMBL/GenBank/DDBJ databases">
        <title>Variation within the Batrachochytrium salamandrivorans European outbreak.</title>
        <authorList>
            <person name="Kelly M."/>
            <person name="Pasmans F."/>
            <person name="Shea T.P."/>
            <person name="Munoz J.F."/>
            <person name="Carranza S."/>
            <person name="Cuomo C.A."/>
            <person name="Martel A."/>
        </authorList>
    </citation>
    <scope>NUCLEOTIDE SEQUENCE [LARGE SCALE GENOMIC DNA]</scope>
    <source>
        <strain evidence="7 8">AMFP18/2</strain>
    </source>
</reference>
<evidence type="ECO:0000256" key="2">
    <source>
        <dbReference type="ARBA" id="ARBA00038354"/>
    </source>
</evidence>
<organism evidence="7 8">
    <name type="scientific">Batrachochytrium salamandrivorans</name>
    <dbReference type="NCBI Taxonomy" id="1357716"/>
    <lineage>
        <taxon>Eukaryota</taxon>
        <taxon>Fungi</taxon>
        <taxon>Fungi incertae sedis</taxon>
        <taxon>Chytridiomycota</taxon>
        <taxon>Chytridiomycota incertae sedis</taxon>
        <taxon>Chytridiomycetes</taxon>
        <taxon>Rhizophydiales</taxon>
        <taxon>Rhizophydiales incertae sedis</taxon>
        <taxon>Batrachochytrium</taxon>
    </lineage>
</organism>
<accession>A0ABQ8F1N1</accession>
<dbReference type="InterPro" id="IPR003607">
    <property type="entry name" value="HD/PDEase_dom"/>
</dbReference>
<keyword evidence="8" id="KW-1185">Reference proteome</keyword>
<evidence type="ECO:0000256" key="5">
    <source>
        <dbReference type="ARBA" id="ARBA00041770"/>
    </source>
</evidence>
<evidence type="ECO:0000256" key="1">
    <source>
        <dbReference type="ARBA" id="ARBA00037781"/>
    </source>
</evidence>
<dbReference type="SMART" id="SM00471">
    <property type="entry name" value="HDc"/>
    <property type="match status" value="1"/>
</dbReference>
<comment type="caution">
    <text evidence="7">The sequence shown here is derived from an EMBL/GenBank/DDBJ whole genome shotgun (WGS) entry which is preliminary data.</text>
</comment>
<dbReference type="PANTHER" id="PTHR46246">
    <property type="entry name" value="GUANOSINE-3',5'-BIS(DIPHOSPHATE) 3'-PYROPHOSPHOHYDROLASE MESH1"/>
    <property type="match status" value="1"/>
</dbReference>
<dbReference type="Proteomes" id="UP001648503">
    <property type="component" value="Unassembled WGS sequence"/>
</dbReference>
<dbReference type="InterPro" id="IPR052194">
    <property type="entry name" value="MESH1"/>
</dbReference>
<gene>
    <name evidence="7" type="ORF">BASA50_009499</name>
</gene>